<feature type="region of interest" description="Disordered" evidence="1">
    <location>
        <begin position="1247"/>
        <end position="1270"/>
    </location>
</feature>
<gene>
    <name evidence="4" type="ORF">G9C98_007873</name>
</gene>
<reference evidence="4" key="2">
    <citation type="submission" date="2021-04" db="EMBL/GenBank/DDBJ databases">
        <title>Genome-wide patterns of bracovirus chromosomal integration into multiple host tissues during parasitism.</title>
        <authorList>
            <person name="Chebbi M.A.C."/>
        </authorList>
    </citation>
    <scope>NUCLEOTIDE SEQUENCE</scope>
    <source>
        <tissue evidence="4">Whole body</tissue>
    </source>
</reference>
<dbReference type="PROSITE" id="PS50056">
    <property type="entry name" value="TYR_PHOSPHATASE_2"/>
    <property type="match status" value="2"/>
</dbReference>
<dbReference type="Pfam" id="PF00102">
    <property type="entry name" value="Y_phosphatase"/>
    <property type="match status" value="2"/>
</dbReference>
<dbReference type="PANTHER" id="PTHR19134:SF561">
    <property type="entry name" value="PROTEIN TYROSINE PHOSPHATASE 36E, ISOFORM A"/>
    <property type="match status" value="1"/>
</dbReference>
<dbReference type="InterPro" id="IPR003595">
    <property type="entry name" value="Tyr_Pase_cat"/>
</dbReference>
<dbReference type="EMBL" id="JAAOIC020000067">
    <property type="protein sequence ID" value="KAG8034797.1"/>
    <property type="molecule type" value="Genomic_DNA"/>
</dbReference>
<feature type="region of interest" description="Disordered" evidence="1">
    <location>
        <begin position="788"/>
        <end position="846"/>
    </location>
</feature>
<dbReference type="PROSITE" id="PS00383">
    <property type="entry name" value="TYR_PHOSPHATASE_1"/>
    <property type="match status" value="1"/>
</dbReference>
<feature type="region of interest" description="Disordered" evidence="1">
    <location>
        <begin position="1486"/>
        <end position="1527"/>
    </location>
</feature>
<sequence length="1693" mass="190477">MGTTLPSAPTTLAQYPKLCELRRKFPVLYRVEFQSADKVETHLCRHAMKPSNREKNQNQRCIPYDYNRVVLDTIEGQIDSDYINASYVDSLLKPNAYIVTQGPIETTVTEFWRMVWQERASCIVMLTKTFDFIKVMCVQYWPANKDKDEEYGGICVSVLKEEELANFHIRTIKLYKKNANEEITEERTLLQFHYTEWHSHTCPFSNAVLEFRRRVRAVVGSTIKNESGPMVVHCNDGGGRSGVYLAIDANMELAEEEDTFDVFGYLKKLRQSRRGLIESLDQYKFVYDTLEEFVICGASWFPVSELSQRLKQKSVKNPISKMNEYQREYQQICKQTPRFTIGDCAGGHRADNREKNRDVLVVPPDNFRPYLTSFQGNSFTDYINAVFVDGYTKPREYIVTEWPLKHTCGEFWSLVYDYECSAVVILCVPPTTSTNFPSFWPEGKHSKKYGPVFTIDHISHNHYTNIKTWKIVSLTELMAGVKAPPKTVQLFQLTCWPMGQAVPTSTNSLVELMNMVERWRQKGDYGPVCVVSPDGRSRCGVYCAANACIEQVIQHGEVDIFQAVKTVRRHRPQLVENMLWFIEFGRGAALPLTPEEAPTDGEPVVPCAQGRIVIETTRPAPPHFATCSTYRHAIALSSTSPPSISSMGFPGLTDSSGPAFDPYLSRGAVSKALYLRQHSVNQPQSPAIRPEDLSVTPWFTTTANTTTTTIDDSITDSTQCLDRALEASSYPSSSSFSRNNFSSLPPGARPELVSTRGSSVDSDNPPIRPSAPRKAYMDLSDAIALLDETCPNPDASPSLTPRTPRTPLNATSRNKRARSKSSDNSLNYSSERLSDRSSTTDGYKEKRRPFLQKIGISKTEDRPFLSKIAPKIIGKPYLEKIGPSKALERPFLDKIGSSKTLDKFNFESLRELPRAMIRRTQTIVEPSIERTREEPCKDVILVVEEEEIVEEQVNHSHSIDRKRSKGKGLLLKMYSFETEDLDEHGSFDIIEETGPSSLPPLDDDTCCQADVQYSQEIQKNSVGTGAELVKCCITTSHEIVSSVGYLGSPRTTSSWSNSPLSSGKKLERPSPSLSRLLDRNYSSREMSISDEEAALIIPNSPTKRRISKVSPEPQLPVRVVPSKGKNSSLPRDLDASPTKTRRQASEDILPESLGSNGVNDQEFGSFDDKTRSAELIASKSRRQTFNETIEKFGGRSSDYRTKRQISEDILDKTDKEDCYGQLINERRGISSDNLIYSRETVVGSAPSASSLGYQSGSDSPFANSHPSSNNSQDMLRGTFKLLHDKFELQDVPAESYAAFKRRTRMTSTISSAVISTDFPIVTERYKFVAKETTIGPVVQVGKVYNITSNKVSKVKEVSGNKNDDKDNKGSFSSSNTVKSVLKKQDRIDSTNDREADVAGSLIRRPVRRILHEPSQETMDLLTELKRIKSLLKTPSEEGKDWELDCLKPARLPKKISLSDKEFCLSVERENSIHRSSVFMRIAKGKKEMKDDDDNDNANKDGDKKVIDNNEEDDKNKEKSCFAKPKSESGPALFEKRCLSLDYADDVKPIKPEARAISLASERTDEKDEGNYIDPGNLIWECDCDFNSDVFESVAENSKKKIPEKKFEAKNCLDVDIVIPVDQSGSVSPKRREKIQGRTSDLYEIISPRSTPFRVKKRLGRISVEDGVKPESFTIDKVDCRSVVTQKKTKCFPL</sequence>
<proteinExistence type="predicted"/>
<dbReference type="FunFam" id="3.90.190.10:FF:000070">
    <property type="entry name" value="Receptor-type tyrosine-protein phosphatase kappa"/>
    <property type="match status" value="1"/>
</dbReference>
<accession>A0A8J5QT90</accession>
<feature type="domain" description="Tyrosine specific protein phosphatases" evidence="3">
    <location>
        <begin position="507"/>
        <end position="582"/>
    </location>
</feature>
<dbReference type="InterPro" id="IPR000387">
    <property type="entry name" value="Tyr_Pase_dom"/>
</dbReference>
<feature type="region of interest" description="Disordered" evidence="1">
    <location>
        <begin position="1355"/>
        <end position="1376"/>
    </location>
</feature>
<dbReference type="GO" id="GO:0004725">
    <property type="term" value="F:protein tyrosine phosphatase activity"/>
    <property type="evidence" value="ECO:0007669"/>
    <property type="project" value="InterPro"/>
</dbReference>
<reference evidence="4" key="1">
    <citation type="submission" date="2020-03" db="EMBL/GenBank/DDBJ databases">
        <authorList>
            <person name="Chebbi M.A."/>
            <person name="Drezen J.M."/>
        </authorList>
    </citation>
    <scope>NUCLEOTIDE SEQUENCE</scope>
    <source>
        <tissue evidence="4">Whole body</tissue>
    </source>
</reference>
<feature type="region of interest" description="Disordered" evidence="1">
    <location>
        <begin position="1103"/>
        <end position="1166"/>
    </location>
</feature>
<dbReference type="GO" id="GO:0009653">
    <property type="term" value="P:anatomical structure morphogenesis"/>
    <property type="evidence" value="ECO:0007669"/>
    <property type="project" value="UniProtKB-ARBA"/>
</dbReference>
<comment type="caution">
    <text evidence="4">The sequence shown here is derived from an EMBL/GenBank/DDBJ whole genome shotgun (WGS) entry which is preliminary data.</text>
</comment>
<dbReference type="InterPro" id="IPR050348">
    <property type="entry name" value="Protein-Tyr_Phosphatase"/>
</dbReference>
<protein>
    <recommendedName>
        <fullName evidence="6">Receptor-type tyrosine-protein phosphatase kappa</fullName>
    </recommendedName>
</protein>
<feature type="region of interest" description="Disordered" evidence="1">
    <location>
        <begin position="1048"/>
        <end position="1072"/>
    </location>
</feature>
<feature type="domain" description="Tyrosine-protein phosphatase" evidence="2">
    <location>
        <begin position="21"/>
        <end position="293"/>
    </location>
</feature>
<organism evidence="4 5">
    <name type="scientific">Cotesia typhae</name>
    <dbReference type="NCBI Taxonomy" id="2053667"/>
    <lineage>
        <taxon>Eukaryota</taxon>
        <taxon>Metazoa</taxon>
        <taxon>Ecdysozoa</taxon>
        <taxon>Arthropoda</taxon>
        <taxon>Hexapoda</taxon>
        <taxon>Insecta</taxon>
        <taxon>Pterygota</taxon>
        <taxon>Neoptera</taxon>
        <taxon>Endopterygota</taxon>
        <taxon>Hymenoptera</taxon>
        <taxon>Apocrita</taxon>
        <taxon>Ichneumonoidea</taxon>
        <taxon>Braconidae</taxon>
        <taxon>Microgastrinae</taxon>
        <taxon>Cotesia</taxon>
    </lineage>
</organism>
<evidence type="ECO:0008006" key="6">
    <source>
        <dbReference type="Google" id="ProtNLM"/>
    </source>
</evidence>
<dbReference type="InterPro" id="IPR016130">
    <property type="entry name" value="Tyr_Pase_AS"/>
</dbReference>
<evidence type="ECO:0000259" key="2">
    <source>
        <dbReference type="PROSITE" id="PS50055"/>
    </source>
</evidence>
<dbReference type="SMART" id="SM00404">
    <property type="entry name" value="PTPc_motif"/>
    <property type="match status" value="2"/>
</dbReference>
<dbReference type="Proteomes" id="UP000729913">
    <property type="component" value="Unassembled WGS sequence"/>
</dbReference>
<feature type="compositionally biased region" description="Low complexity" evidence="1">
    <location>
        <begin position="728"/>
        <end position="743"/>
    </location>
</feature>
<feature type="region of interest" description="Disordered" evidence="1">
    <location>
        <begin position="728"/>
        <end position="773"/>
    </location>
</feature>
<dbReference type="PROSITE" id="PS50055">
    <property type="entry name" value="TYR_PHOSPHATASE_PTP"/>
    <property type="match status" value="2"/>
</dbReference>
<feature type="compositionally biased region" description="Basic and acidic residues" evidence="1">
    <location>
        <begin position="1355"/>
        <end position="1368"/>
    </location>
</feature>
<name>A0A8J5QT90_9HYME</name>
<evidence type="ECO:0000256" key="1">
    <source>
        <dbReference type="SAM" id="MobiDB-lite"/>
    </source>
</evidence>
<evidence type="ECO:0000313" key="4">
    <source>
        <dbReference type="EMBL" id="KAG8034797.1"/>
    </source>
</evidence>
<feature type="compositionally biased region" description="Low complexity" evidence="1">
    <location>
        <begin position="796"/>
        <end position="808"/>
    </location>
</feature>
<dbReference type="GO" id="GO:0048666">
    <property type="term" value="P:neuron development"/>
    <property type="evidence" value="ECO:0007669"/>
    <property type="project" value="UniProtKB-ARBA"/>
</dbReference>
<evidence type="ECO:0000313" key="5">
    <source>
        <dbReference type="Proteomes" id="UP000729913"/>
    </source>
</evidence>
<keyword evidence="5" id="KW-1185">Reference proteome</keyword>
<dbReference type="InterPro" id="IPR000242">
    <property type="entry name" value="PTP_cat"/>
</dbReference>
<feature type="domain" description="Tyrosine-protein phosphatase" evidence="2">
    <location>
        <begin position="325"/>
        <end position="577"/>
    </location>
</feature>
<feature type="compositionally biased region" description="Basic and acidic residues" evidence="1">
    <location>
        <begin position="1496"/>
        <end position="1526"/>
    </location>
</feature>
<dbReference type="CDD" id="cd00047">
    <property type="entry name" value="PTPc"/>
    <property type="match status" value="2"/>
</dbReference>
<feature type="compositionally biased region" description="Low complexity" evidence="1">
    <location>
        <begin position="1053"/>
        <end position="1062"/>
    </location>
</feature>
<dbReference type="FunFam" id="3.90.190.10:FF:000062">
    <property type="entry name" value="Receptor-type tyrosine-protein phosphatase kappa"/>
    <property type="match status" value="1"/>
</dbReference>
<feature type="domain" description="Tyrosine specific protein phosphatases" evidence="3">
    <location>
        <begin position="209"/>
        <end position="284"/>
    </location>
</feature>
<dbReference type="PANTHER" id="PTHR19134">
    <property type="entry name" value="RECEPTOR-TYPE TYROSINE-PROTEIN PHOSPHATASE"/>
    <property type="match status" value="1"/>
</dbReference>
<dbReference type="SMART" id="SM00194">
    <property type="entry name" value="PTPc"/>
    <property type="match status" value="2"/>
</dbReference>
<evidence type="ECO:0000259" key="3">
    <source>
        <dbReference type="PROSITE" id="PS50056"/>
    </source>
</evidence>
<dbReference type="OrthoDB" id="6144703at2759"/>